<dbReference type="PANTHER" id="PTHR31642:SF310">
    <property type="entry name" value="FATTY ALCOHOL:CAFFEOYL-COA ACYLTRANSFERASE"/>
    <property type="match status" value="1"/>
</dbReference>
<dbReference type="Proteomes" id="UP000028582">
    <property type="component" value="Unassembled WGS sequence"/>
</dbReference>
<dbReference type="PANTHER" id="PTHR31642">
    <property type="entry name" value="TRICHOTHECENE 3-O-ACETYLTRANSFERASE"/>
    <property type="match status" value="1"/>
</dbReference>
<keyword evidence="1" id="KW-0808">Transferase</keyword>
<evidence type="ECO:0000313" key="3">
    <source>
        <dbReference type="Proteomes" id="UP000028582"/>
    </source>
</evidence>
<dbReference type="InterPro" id="IPR050317">
    <property type="entry name" value="Plant_Fungal_Acyltransferase"/>
</dbReference>
<dbReference type="Pfam" id="PF02458">
    <property type="entry name" value="Transferase"/>
    <property type="match status" value="1"/>
</dbReference>
<gene>
    <name evidence="2" type="ORF">F444_09461</name>
</gene>
<organism evidence="2 3">
    <name type="scientific">Phytophthora nicotianae P1976</name>
    <dbReference type="NCBI Taxonomy" id="1317066"/>
    <lineage>
        <taxon>Eukaryota</taxon>
        <taxon>Sar</taxon>
        <taxon>Stramenopiles</taxon>
        <taxon>Oomycota</taxon>
        <taxon>Peronosporomycetes</taxon>
        <taxon>Peronosporales</taxon>
        <taxon>Peronosporaceae</taxon>
        <taxon>Phytophthora</taxon>
    </lineage>
</organism>
<dbReference type="InterPro" id="IPR023213">
    <property type="entry name" value="CAT-like_dom_sf"/>
</dbReference>
<protein>
    <recommendedName>
        <fullName evidence="4">Transferase</fullName>
    </recommendedName>
</protein>
<proteinExistence type="predicted"/>
<dbReference type="EMBL" id="ANJA01001739">
    <property type="protein sequence ID" value="ETO74891.1"/>
    <property type="molecule type" value="Genomic_DNA"/>
</dbReference>
<evidence type="ECO:0000256" key="1">
    <source>
        <dbReference type="ARBA" id="ARBA00022679"/>
    </source>
</evidence>
<dbReference type="GO" id="GO:0016747">
    <property type="term" value="F:acyltransferase activity, transferring groups other than amino-acyl groups"/>
    <property type="evidence" value="ECO:0007669"/>
    <property type="project" value="TreeGrafter"/>
</dbReference>
<reference evidence="2 3" key="1">
    <citation type="submission" date="2013-11" db="EMBL/GenBank/DDBJ databases">
        <title>The Genome Sequence of Phytophthora parasitica P1976.</title>
        <authorList>
            <consortium name="The Broad Institute Genomics Platform"/>
            <person name="Russ C."/>
            <person name="Tyler B."/>
            <person name="Panabieres F."/>
            <person name="Shan W."/>
            <person name="Tripathy S."/>
            <person name="Grunwald N."/>
            <person name="Machado M."/>
            <person name="Johnson C.S."/>
            <person name="Walker B."/>
            <person name="Young S."/>
            <person name="Zeng Q."/>
            <person name="Gargeya S."/>
            <person name="Fitzgerald M."/>
            <person name="Haas B."/>
            <person name="Abouelleil A."/>
            <person name="Allen A.W."/>
            <person name="Alvarado L."/>
            <person name="Arachchi H.M."/>
            <person name="Berlin A.M."/>
            <person name="Chapman S.B."/>
            <person name="Gainer-Dewar J."/>
            <person name="Goldberg J."/>
            <person name="Griggs A."/>
            <person name="Gujja S."/>
            <person name="Hansen M."/>
            <person name="Howarth C."/>
            <person name="Imamovic A."/>
            <person name="Ireland A."/>
            <person name="Larimer J."/>
            <person name="McCowan C."/>
            <person name="Murphy C."/>
            <person name="Pearson M."/>
            <person name="Poon T.W."/>
            <person name="Priest M."/>
            <person name="Roberts A."/>
            <person name="Saif S."/>
            <person name="Shea T."/>
            <person name="Sisk P."/>
            <person name="Sykes S."/>
            <person name="Wortman J."/>
            <person name="Nusbaum C."/>
            <person name="Birren B."/>
        </authorList>
    </citation>
    <scope>NUCLEOTIDE SEQUENCE [LARGE SCALE GENOMIC DNA]</scope>
    <source>
        <strain evidence="2 3">P1976</strain>
    </source>
</reference>
<dbReference type="Gene3D" id="3.30.559.10">
    <property type="entry name" value="Chloramphenicol acetyltransferase-like domain"/>
    <property type="match status" value="2"/>
</dbReference>
<name>A0A081A7N0_PHYNI</name>
<dbReference type="AlphaFoldDB" id="A0A081A7N0"/>
<evidence type="ECO:0000313" key="2">
    <source>
        <dbReference type="EMBL" id="ETO74891.1"/>
    </source>
</evidence>
<accession>A0A081A7N0</accession>
<sequence>MPPTQSEELPLPLTPEGANELAGCEEILLPLSPLDAMMHQLGVMLLYIFPPSTGYDLSKLQTSFITLVNEDYPVLIGELHMDAQTGVVSVKQTAQAREKGAQGIRFETNPSSSLMTEDAMQTLSWELMPTPRAPMELICVKGTLLSDGGLVVGVDASHTLLDGEGMFTFMKAWGQHYSDLNKQDRLVVNHDRHLLQGTGEPSKLNHAEFQVVGVQSAVHDTEAPVPPPTTQHRFHFTPSMMKKIKNVATHGESTTPSDPSYVSTIDAITGLFTALISQARGHGQDVKVTTAVNARGRLTPRMPENYAGNVIFSALSSYKSDEVKASEEVVSQDTLVKLAQRVRGSIRQSDNEYLRDAINFMTEQTNLSAVQPATNFVFGPDIMYTSWVRTGMYEAEFKGMHPSLVSVPRLPFDGFVILSEPPRNSPGVDVLVFLECTAMEKLKELFAQVSYLHEGDEKSLRSTL</sequence>
<comment type="caution">
    <text evidence="2">The sequence shown here is derived from an EMBL/GenBank/DDBJ whole genome shotgun (WGS) entry which is preliminary data.</text>
</comment>
<dbReference type="OrthoDB" id="671439at2759"/>
<evidence type="ECO:0008006" key="4">
    <source>
        <dbReference type="Google" id="ProtNLM"/>
    </source>
</evidence>